<protein>
    <recommendedName>
        <fullName evidence="4">DUF2975 domain-containing protein</fullName>
    </recommendedName>
</protein>
<evidence type="ECO:0000256" key="1">
    <source>
        <dbReference type="SAM" id="Phobius"/>
    </source>
</evidence>
<reference evidence="3" key="1">
    <citation type="submission" date="2018-05" db="EMBL/GenBank/DDBJ databases">
        <title>Azospirillum thermophila sp. nov., a novel isolated from hot spring.</title>
        <authorList>
            <person name="Zhao Z."/>
        </authorList>
    </citation>
    <scope>NUCLEOTIDE SEQUENCE [LARGE SCALE GENOMIC DNA]</scope>
    <source>
        <strain evidence="3">CFH 70021</strain>
    </source>
</reference>
<keyword evidence="3" id="KW-1185">Reference proteome</keyword>
<feature type="transmembrane region" description="Helical" evidence="1">
    <location>
        <begin position="160"/>
        <end position="183"/>
    </location>
</feature>
<dbReference type="Proteomes" id="UP000245629">
    <property type="component" value="Chromosome 2"/>
</dbReference>
<feature type="transmembrane region" description="Helical" evidence="1">
    <location>
        <begin position="71"/>
        <end position="92"/>
    </location>
</feature>
<sequence length="190" mass="20119">MSADPLGFQVPLARIRLVSRLMAAGCLAALVVTPLLVCWWWATADVADLYISVTQGSWPAPGRPYPPLDPWQRAAGCLLTLIPVGVTMAGLVRARRCFALFADGVYFDLRVVAGLRGFAGLSALATALGFVVQAPASALLSLQNPAGERFVTLGIGSGQIYPLFFAGMVWLIAAVMAQAVAIARENAEFI</sequence>
<name>A0A2S2CSI3_9PROT</name>
<dbReference type="AlphaFoldDB" id="A0A2S2CSI3"/>
<accession>A0A2S2CSI3</accession>
<keyword evidence="1" id="KW-1133">Transmembrane helix</keyword>
<gene>
    <name evidence="2" type="ORF">DEW08_15685</name>
</gene>
<evidence type="ECO:0000313" key="2">
    <source>
        <dbReference type="EMBL" id="AWK87471.1"/>
    </source>
</evidence>
<dbReference type="RefSeq" id="WP_109328661.1">
    <property type="nucleotide sequence ID" value="NZ_CP029353.1"/>
</dbReference>
<dbReference type="OrthoDB" id="7849390at2"/>
<feature type="transmembrane region" description="Helical" evidence="1">
    <location>
        <begin position="21"/>
        <end position="42"/>
    </location>
</feature>
<evidence type="ECO:0008006" key="4">
    <source>
        <dbReference type="Google" id="ProtNLM"/>
    </source>
</evidence>
<keyword evidence="1" id="KW-0812">Transmembrane</keyword>
<proteinExistence type="predicted"/>
<dbReference type="EMBL" id="CP029353">
    <property type="protein sequence ID" value="AWK87471.1"/>
    <property type="molecule type" value="Genomic_DNA"/>
</dbReference>
<keyword evidence="1" id="KW-0472">Membrane</keyword>
<evidence type="ECO:0000313" key="3">
    <source>
        <dbReference type="Proteomes" id="UP000245629"/>
    </source>
</evidence>
<dbReference type="KEGG" id="azz:DEW08_15685"/>
<organism evidence="2 3">
    <name type="scientific">Azospirillum thermophilum</name>
    <dbReference type="NCBI Taxonomy" id="2202148"/>
    <lineage>
        <taxon>Bacteria</taxon>
        <taxon>Pseudomonadati</taxon>
        <taxon>Pseudomonadota</taxon>
        <taxon>Alphaproteobacteria</taxon>
        <taxon>Rhodospirillales</taxon>
        <taxon>Azospirillaceae</taxon>
        <taxon>Azospirillum</taxon>
    </lineage>
</organism>
<feature type="transmembrane region" description="Helical" evidence="1">
    <location>
        <begin position="113"/>
        <end position="140"/>
    </location>
</feature>